<protein>
    <submittedName>
        <fullName evidence="3">Protein TolB</fullName>
    </submittedName>
</protein>
<comment type="caution">
    <text evidence="3">The sequence shown here is derived from an EMBL/GenBank/DDBJ whole genome shotgun (WGS) entry which is preliminary data.</text>
</comment>
<dbReference type="Pfam" id="PF07676">
    <property type="entry name" value="PD40"/>
    <property type="match status" value="6"/>
</dbReference>
<dbReference type="SUPFAM" id="SSF50960">
    <property type="entry name" value="TolB, C-terminal domain"/>
    <property type="match status" value="1"/>
</dbReference>
<dbReference type="EMBL" id="QGMK01000397">
    <property type="protein sequence ID" value="TVY81953.1"/>
    <property type="molecule type" value="Genomic_DNA"/>
</dbReference>
<feature type="signal peptide" evidence="2">
    <location>
        <begin position="1"/>
        <end position="17"/>
    </location>
</feature>
<dbReference type="AlphaFoldDB" id="A0A8T9CGP4"/>
<proteinExistence type="predicted"/>
<dbReference type="PANTHER" id="PTHR32161">
    <property type="entry name" value="DPP6 N-TERMINAL DOMAIN-LIKE PROTEIN"/>
    <property type="match status" value="1"/>
</dbReference>
<dbReference type="InterPro" id="IPR011042">
    <property type="entry name" value="6-blade_b-propeller_TolB-like"/>
</dbReference>
<evidence type="ECO:0000313" key="3">
    <source>
        <dbReference type="EMBL" id="TVY81953.1"/>
    </source>
</evidence>
<dbReference type="Gene3D" id="2.120.10.30">
    <property type="entry name" value="TolB, C-terminal domain"/>
    <property type="match status" value="3"/>
</dbReference>
<dbReference type="SUPFAM" id="SSF82171">
    <property type="entry name" value="DPP6 N-terminal domain-like"/>
    <property type="match status" value="1"/>
</dbReference>
<feature type="chain" id="PRO_5035810352" evidence="2">
    <location>
        <begin position="18"/>
        <end position="704"/>
    </location>
</feature>
<dbReference type="PANTHER" id="PTHR32161:SF8">
    <property type="entry name" value="DPP6 N-TERMINAL DOMAIN-LIKE PROTEIN"/>
    <property type="match status" value="1"/>
</dbReference>
<dbReference type="Proteomes" id="UP000469558">
    <property type="component" value="Unassembled WGS sequence"/>
</dbReference>
<dbReference type="OrthoDB" id="43744at2759"/>
<evidence type="ECO:0000256" key="2">
    <source>
        <dbReference type="SAM" id="SignalP"/>
    </source>
</evidence>
<evidence type="ECO:0000313" key="4">
    <source>
        <dbReference type="Proteomes" id="UP000469558"/>
    </source>
</evidence>
<feature type="region of interest" description="Disordered" evidence="1">
    <location>
        <begin position="34"/>
        <end position="60"/>
    </location>
</feature>
<keyword evidence="4" id="KW-1185">Reference proteome</keyword>
<keyword evidence="2" id="KW-0732">Signal</keyword>
<evidence type="ECO:0000256" key="1">
    <source>
        <dbReference type="SAM" id="MobiDB-lite"/>
    </source>
</evidence>
<organism evidence="3 4">
    <name type="scientific">Lachnellula suecica</name>
    <dbReference type="NCBI Taxonomy" id="602035"/>
    <lineage>
        <taxon>Eukaryota</taxon>
        <taxon>Fungi</taxon>
        <taxon>Dikarya</taxon>
        <taxon>Ascomycota</taxon>
        <taxon>Pezizomycotina</taxon>
        <taxon>Leotiomycetes</taxon>
        <taxon>Helotiales</taxon>
        <taxon>Lachnaceae</taxon>
        <taxon>Lachnellula</taxon>
    </lineage>
</organism>
<dbReference type="InterPro" id="IPR011659">
    <property type="entry name" value="WD40"/>
</dbReference>
<reference evidence="3 4" key="1">
    <citation type="submission" date="2018-05" db="EMBL/GenBank/DDBJ databases">
        <title>Genome sequencing and assembly of the regulated plant pathogen Lachnellula willkommii and related sister species for the development of diagnostic species identification markers.</title>
        <authorList>
            <person name="Giroux E."/>
            <person name="Bilodeau G."/>
        </authorList>
    </citation>
    <scope>NUCLEOTIDE SEQUENCE [LARGE SCALE GENOMIC DNA]</scope>
    <source>
        <strain evidence="3 4">CBS 268.59</strain>
    </source>
</reference>
<accession>A0A8T9CGP4</accession>
<gene>
    <name evidence="3" type="primary">tolB_0</name>
    <name evidence="3" type="ORF">LSUE1_G003304</name>
</gene>
<name>A0A8T9CGP4_9HELO</name>
<sequence length="704" mass="76307">MRTSFIAFLSLFLFGLAAESSSCPYAERKAKRNACPATSQDREARHVQSRASPPAPGKKGVFFHNRIAPGASSLYIANADGTNERLLLGNNTWSPDGEVRLISPLFSQIVEAALLRESSNHWLVFTSERNGDGNSDIWRVRSDGSGLEEVAAIPAVETAGSMSPNGSLVAYSGTLNNGKSNIWITNLTTGASWNVTNSTEVAGNSSLPDGHFRPAWSPDGEFIVFSSDKDTLWRGHNGSSGWEHTQETSIYTIRPDGTGYRKVANNSGYSLGSPKFSPDGSRIIYYEMSVENTFQARISFHADDVTNQIASVDYATGGDRLVHTSGDGVKIFPQYVTSDTIGYLRKGSGDPGTTQGLNYTSTAVGGNSTSDLSYSFVDGSFRSPSWSPNGTLVVYQVTTTDPIRPINKVLYSWQEDWEYRFLDVFPKLSNQGVIAYTNQQTGDASASVITMNPDGSNSQVAFVDLSNTTIVPEVSAVDGGFDAFQPDWSPDGKWISSGWGNTFQAHNKGPSAVVIYPSRSNNSVNGSAYTIVSNSSVLNSGFPSFSPDSKLLVYREFSLDGPLGLRILNLTDGSVRALMWGWDNTPGWSPDGSLIVFTRRTSLPNDGVYEDNYDVCTIRPDGSDYTVLTTSGANDAHAVWTNAGEILYSTGEFGFQDEASLYDDQFQPYAQIMKIAADGSNKTALTNGFWEDAMPLYVPNAAWS</sequence>